<evidence type="ECO:0000256" key="11">
    <source>
        <dbReference type="ARBA" id="ARBA00022840"/>
    </source>
</evidence>
<evidence type="ECO:0000256" key="14">
    <source>
        <dbReference type="ARBA" id="ARBA00023136"/>
    </source>
</evidence>
<protein>
    <recommendedName>
        <fullName evidence="3 23">Receptor protein-tyrosine kinase</fullName>
        <ecNumber evidence="3 23">2.7.10.1</ecNumber>
    </recommendedName>
</protein>
<evidence type="ECO:0000256" key="1">
    <source>
        <dbReference type="ARBA" id="ARBA00004123"/>
    </source>
</evidence>
<evidence type="ECO:0000256" key="5">
    <source>
        <dbReference type="ARBA" id="ARBA00022553"/>
    </source>
</evidence>
<evidence type="ECO:0000313" key="31">
    <source>
        <dbReference type="Proteomes" id="UP000694523"/>
    </source>
</evidence>
<evidence type="ECO:0000256" key="13">
    <source>
        <dbReference type="ARBA" id="ARBA00023015"/>
    </source>
</evidence>
<feature type="signal peptide" evidence="28">
    <location>
        <begin position="1"/>
        <end position="24"/>
    </location>
</feature>
<comment type="similarity">
    <text evidence="23">Belongs to the protein kinase superfamily. Tyr protein kinase family. EGF receptor subfamily.</text>
</comment>
<dbReference type="PANTHER" id="PTHR24416:SF91">
    <property type="entry name" value="EPIDERMAL GROWTH FACTOR RECEPTOR"/>
    <property type="match status" value="1"/>
</dbReference>
<evidence type="ECO:0000256" key="28">
    <source>
        <dbReference type="SAM" id="SignalP"/>
    </source>
</evidence>
<evidence type="ECO:0000256" key="17">
    <source>
        <dbReference type="ARBA" id="ARBA00023159"/>
    </source>
</evidence>
<dbReference type="Gene3D" id="3.30.200.20">
    <property type="entry name" value="Phosphorylase Kinase, domain 1"/>
    <property type="match status" value="1"/>
</dbReference>
<evidence type="ECO:0000259" key="29">
    <source>
        <dbReference type="PROSITE" id="PS50011"/>
    </source>
</evidence>
<dbReference type="FunFam" id="3.80.20.20:FF:000013">
    <property type="entry name" value="Erb-b2 receptor tyrosine kinase 3a"/>
    <property type="match status" value="1"/>
</dbReference>
<name>A0A8C6WLY2_9GOBI</name>
<dbReference type="FunFam" id="4.10.1140.10:FF:000001">
    <property type="entry name" value="Receptor protein-tyrosine kinase"/>
    <property type="match status" value="1"/>
</dbReference>
<dbReference type="Gene3D" id="1.10.510.10">
    <property type="entry name" value="Transferase(Phosphotransferase) domain 1"/>
    <property type="match status" value="1"/>
</dbReference>
<dbReference type="GO" id="GO:0005524">
    <property type="term" value="F:ATP binding"/>
    <property type="evidence" value="ECO:0007669"/>
    <property type="project" value="UniProtKB-UniRule"/>
</dbReference>
<keyword evidence="11 23" id="KW-0067">ATP-binding</keyword>
<dbReference type="GO" id="GO:0043235">
    <property type="term" value="C:receptor complex"/>
    <property type="evidence" value="ECO:0007669"/>
    <property type="project" value="TreeGrafter"/>
</dbReference>
<dbReference type="GO" id="GO:0048408">
    <property type="term" value="F:epidermal growth factor binding"/>
    <property type="evidence" value="ECO:0007669"/>
    <property type="project" value="TreeGrafter"/>
</dbReference>
<keyword evidence="4" id="KW-1003">Cell membrane</keyword>
<evidence type="ECO:0000256" key="21">
    <source>
        <dbReference type="ARBA" id="ARBA00023242"/>
    </source>
</evidence>
<dbReference type="GO" id="GO:0023056">
    <property type="term" value="P:positive regulation of signaling"/>
    <property type="evidence" value="ECO:0007669"/>
    <property type="project" value="UniProtKB-ARBA"/>
</dbReference>
<dbReference type="InterPro" id="IPR017441">
    <property type="entry name" value="Protein_kinase_ATP_BS"/>
</dbReference>
<dbReference type="Proteomes" id="UP000694523">
    <property type="component" value="Unplaced"/>
</dbReference>
<dbReference type="GO" id="GO:0005006">
    <property type="term" value="F:epidermal growth factor receptor activity"/>
    <property type="evidence" value="ECO:0007669"/>
    <property type="project" value="TreeGrafter"/>
</dbReference>
<dbReference type="SMART" id="SM00261">
    <property type="entry name" value="FU"/>
    <property type="match status" value="5"/>
</dbReference>
<dbReference type="Pfam" id="PF07714">
    <property type="entry name" value="PK_Tyr_Ser-Thr"/>
    <property type="match status" value="1"/>
</dbReference>
<keyword evidence="14 23" id="KW-0472">Membrane</keyword>
<keyword evidence="21" id="KW-0539">Nucleus</keyword>
<evidence type="ECO:0000256" key="18">
    <source>
        <dbReference type="ARBA" id="ARBA00023163"/>
    </source>
</evidence>
<dbReference type="GO" id="GO:0043066">
    <property type="term" value="P:negative regulation of apoptotic process"/>
    <property type="evidence" value="ECO:0007669"/>
    <property type="project" value="TreeGrafter"/>
</dbReference>
<feature type="binding site" evidence="25">
    <location>
        <begin position="720"/>
        <end position="728"/>
    </location>
    <ligand>
        <name>ATP</name>
        <dbReference type="ChEBI" id="CHEBI:30616"/>
    </ligand>
</feature>
<dbReference type="InterPro" id="IPR049328">
    <property type="entry name" value="TM_ErbB1"/>
</dbReference>
<keyword evidence="31" id="KW-1185">Reference proteome</keyword>
<keyword evidence="19 23" id="KW-0675">Receptor</keyword>
<evidence type="ECO:0000256" key="25">
    <source>
        <dbReference type="PIRSR" id="PIRSR000619-2"/>
    </source>
</evidence>
<organism evidence="30 31">
    <name type="scientific">Neogobius melanostomus</name>
    <name type="common">round goby</name>
    <dbReference type="NCBI Taxonomy" id="47308"/>
    <lineage>
        <taxon>Eukaryota</taxon>
        <taxon>Metazoa</taxon>
        <taxon>Chordata</taxon>
        <taxon>Craniata</taxon>
        <taxon>Vertebrata</taxon>
        <taxon>Euteleostomi</taxon>
        <taxon>Actinopterygii</taxon>
        <taxon>Neopterygii</taxon>
        <taxon>Teleostei</taxon>
        <taxon>Neoteleostei</taxon>
        <taxon>Acanthomorphata</taxon>
        <taxon>Gobiaria</taxon>
        <taxon>Gobiiformes</taxon>
        <taxon>Gobioidei</taxon>
        <taxon>Gobiidae</taxon>
        <taxon>Benthophilinae</taxon>
        <taxon>Neogobiini</taxon>
        <taxon>Neogobius</taxon>
    </lineage>
</organism>
<dbReference type="Ensembl" id="ENSNMLT00000019126.1">
    <property type="protein sequence ID" value="ENSNMLP00000017006.1"/>
    <property type="gene ID" value="ENSNMLG00000009221.1"/>
</dbReference>
<keyword evidence="9 23" id="KW-0547">Nucleotide-binding</keyword>
<dbReference type="InterPro" id="IPR009030">
    <property type="entry name" value="Growth_fac_rcpt_cys_sf"/>
</dbReference>
<dbReference type="Pfam" id="PF00757">
    <property type="entry name" value="Furin-like"/>
    <property type="match status" value="1"/>
</dbReference>
<dbReference type="CDD" id="cd00064">
    <property type="entry name" value="FU"/>
    <property type="match status" value="3"/>
</dbReference>
<reference evidence="30" key="1">
    <citation type="submission" date="2025-08" db="UniProtKB">
        <authorList>
            <consortium name="Ensembl"/>
        </authorList>
    </citation>
    <scope>IDENTIFICATION</scope>
</reference>
<evidence type="ECO:0000256" key="2">
    <source>
        <dbReference type="ARBA" id="ARBA00004251"/>
    </source>
</evidence>
<feature type="chain" id="PRO_5034892567" description="Receptor protein-tyrosine kinase" evidence="28">
    <location>
        <begin position="25"/>
        <end position="1168"/>
    </location>
</feature>
<dbReference type="PROSITE" id="PS50011">
    <property type="entry name" value="PROTEIN_KINASE_DOM"/>
    <property type="match status" value="1"/>
</dbReference>
<comment type="subcellular location">
    <subcellularLocation>
        <location evidence="2">Cell membrane</location>
        <topology evidence="2">Single-pass type I membrane protein</topology>
    </subcellularLocation>
    <subcellularLocation>
        <location evidence="1">Nucleus</location>
    </subcellularLocation>
</comment>
<dbReference type="InterPro" id="IPR036941">
    <property type="entry name" value="Rcpt_L-dom_sf"/>
</dbReference>
<keyword evidence="20" id="KW-0325">Glycoprotein</keyword>
<keyword evidence="10 23" id="KW-0418">Kinase</keyword>
<dbReference type="SUPFAM" id="SSF56112">
    <property type="entry name" value="Protein kinase-like (PK-like)"/>
    <property type="match status" value="1"/>
</dbReference>
<dbReference type="InterPro" id="IPR016245">
    <property type="entry name" value="Tyr_kinase_EGF/ERB/XmrK_rcpt"/>
</dbReference>
<dbReference type="Pfam" id="PF01030">
    <property type="entry name" value="Recep_L_domain"/>
    <property type="match status" value="2"/>
</dbReference>
<dbReference type="InterPro" id="IPR008266">
    <property type="entry name" value="Tyr_kinase_AS"/>
</dbReference>
<dbReference type="EC" id="2.7.10.1" evidence="3 23"/>
<dbReference type="PANTHER" id="PTHR24416">
    <property type="entry name" value="TYROSINE-PROTEIN KINASE RECEPTOR"/>
    <property type="match status" value="1"/>
</dbReference>
<dbReference type="InterPro" id="IPR044912">
    <property type="entry name" value="Egfr_JX_dom"/>
</dbReference>
<dbReference type="GO" id="GO:0009925">
    <property type="term" value="C:basal plasma membrane"/>
    <property type="evidence" value="ECO:0007669"/>
    <property type="project" value="TreeGrafter"/>
</dbReference>
<keyword evidence="17" id="KW-0010">Activator</keyword>
<keyword evidence="6 23" id="KW-0808">Transferase</keyword>
<evidence type="ECO:0000256" key="10">
    <source>
        <dbReference type="ARBA" id="ARBA00022777"/>
    </source>
</evidence>
<dbReference type="PROSITE" id="PS00107">
    <property type="entry name" value="PROTEIN_KINASE_ATP"/>
    <property type="match status" value="1"/>
</dbReference>
<evidence type="ECO:0000256" key="26">
    <source>
        <dbReference type="PROSITE-ProRule" id="PRU10141"/>
    </source>
</evidence>
<dbReference type="InterPro" id="IPR000719">
    <property type="entry name" value="Prot_kinase_dom"/>
</dbReference>
<dbReference type="InterPro" id="IPR000494">
    <property type="entry name" value="Rcpt_L-dom"/>
</dbReference>
<dbReference type="Gene3D" id="6.10.250.2930">
    <property type="match status" value="1"/>
</dbReference>
<evidence type="ECO:0000256" key="6">
    <source>
        <dbReference type="ARBA" id="ARBA00022679"/>
    </source>
</evidence>
<feature type="binding site" evidence="25 26">
    <location>
        <position position="747"/>
    </location>
    <ligand>
        <name>ATP</name>
        <dbReference type="ChEBI" id="CHEBI:30616"/>
    </ligand>
</feature>
<dbReference type="InterPro" id="IPR020635">
    <property type="entry name" value="Tyr_kinase_cat_dom"/>
</dbReference>
<dbReference type="InterPro" id="IPR006212">
    <property type="entry name" value="Furin_repeat"/>
</dbReference>
<dbReference type="InterPro" id="IPR050122">
    <property type="entry name" value="RTK"/>
</dbReference>
<evidence type="ECO:0000256" key="22">
    <source>
        <dbReference type="ARBA" id="ARBA00051243"/>
    </source>
</evidence>
<dbReference type="Pfam" id="PF14843">
    <property type="entry name" value="GF_recep_IV"/>
    <property type="match status" value="1"/>
</dbReference>
<dbReference type="InterPro" id="IPR001245">
    <property type="entry name" value="Ser-Thr/Tyr_kinase_cat_dom"/>
</dbReference>
<evidence type="ECO:0000256" key="4">
    <source>
        <dbReference type="ARBA" id="ARBA00022475"/>
    </source>
</evidence>
<evidence type="ECO:0000313" key="30">
    <source>
        <dbReference type="Ensembl" id="ENSNMLP00000017006.1"/>
    </source>
</evidence>
<dbReference type="GO" id="GO:0050679">
    <property type="term" value="P:positive regulation of epithelial cell proliferation"/>
    <property type="evidence" value="ECO:0007669"/>
    <property type="project" value="TreeGrafter"/>
</dbReference>
<evidence type="ECO:0000256" key="12">
    <source>
        <dbReference type="ARBA" id="ARBA00022989"/>
    </source>
</evidence>
<keyword evidence="5" id="KW-0597">Phosphoprotein</keyword>
<evidence type="ECO:0000256" key="7">
    <source>
        <dbReference type="ARBA" id="ARBA00022692"/>
    </source>
</evidence>
<dbReference type="Pfam" id="PF21314">
    <property type="entry name" value="TM_ErbB1"/>
    <property type="match status" value="1"/>
</dbReference>
<keyword evidence="8 28" id="KW-0732">Signal</keyword>
<dbReference type="Gene3D" id="2.10.220.10">
    <property type="entry name" value="Hormone Receptor, Insulin-like Growth Factor Receptor 1, Chain A, domain 2"/>
    <property type="match status" value="3"/>
</dbReference>
<evidence type="ECO:0000256" key="23">
    <source>
        <dbReference type="PIRNR" id="PIRNR000619"/>
    </source>
</evidence>
<dbReference type="PIRSF" id="PIRSF000619">
    <property type="entry name" value="TyrPK_EGF-R"/>
    <property type="match status" value="1"/>
</dbReference>
<dbReference type="SUPFAM" id="SSF52058">
    <property type="entry name" value="L domain-like"/>
    <property type="match status" value="2"/>
</dbReference>
<keyword evidence="12 27" id="KW-1133">Transmembrane helix</keyword>
<evidence type="ECO:0000256" key="9">
    <source>
        <dbReference type="ARBA" id="ARBA00022741"/>
    </source>
</evidence>
<evidence type="ECO:0000256" key="19">
    <source>
        <dbReference type="ARBA" id="ARBA00023170"/>
    </source>
</evidence>
<dbReference type="PRINTS" id="PR00109">
    <property type="entry name" value="TYRKINASE"/>
</dbReference>
<dbReference type="SUPFAM" id="SSF57184">
    <property type="entry name" value="Growth factor receptor domain"/>
    <property type="match status" value="2"/>
</dbReference>
<feature type="transmembrane region" description="Helical" evidence="27">
    <location>
        <begin position="647"/>
        <end position="670"/>
    </location>
</feature>
<evidence type="ECO:0000256" key="8">
    <source>
        <dbReference type="ARBA" id="ARBA00022729"/>
    </source>
</evidence>
<reference evidence="30" key="2">
    <citation type="submission" date="2025-09" db="UniProtKB">
        <authorList>
            <consortium name="Ensembl"/>
        </authorList>
    </citation>
    <scope>IDENTIFICATION</scope>
</reference>
<dbReference type="InterPro" id="IPR006211">
    <property type="entry name" value="Furin-like_Cys-rich_dom"/>
</dbReference>
<keyword evidence="13" id="KW-0805">Transcription regulation</keyword>
<dbReference type="FunFam" id="2.10.220.10:FF:000002">
    <property type="entry name" value="Receptor protein-tyrosine kinase"/>
    <property type="match status" value="1"/>
</dbReference>
<evidence type="ECO:0000256" key="15">
    <source>
        <dbReference type="ARBA" id="ARBA00023137"/>
    </source>
</evidence>
<dbReference type="SMART" id="SM00219">
    <property type="entry name" value="TyrKc"/>
    <property type="match status" value="1"/>
</dbReference>
<proteinExistence type="inferred from homology"/>
<evidence type="ECO:0000256" key="27">
    <source>
        <dbReference type="SAM" id="Phobius"/>
    </source>
</evidence>
<dbReference type="PROSITE" id="PS00109">
    <property type="entry name" value="PROTEIN_KINASE_TYR"/>
    <property type="match status" value="1"/>
</dbReference>
<dbReference type="FunFam" id="1.10.510.10:FF:002828">
    <property type="entry name" value="Receptor tyrosine-protein kinase erbB-2"/>
    <property type="match status" value="1"/>
</dbReference>
<sequence length="1168" mass="129916">MERVLLPRAPVLLVLLLFGRVCCAKVCQGNTNALSLLGTEENHYKNMVRIYFNCTTILENLEITHTLRHHDLSFLETIEEVGGYVLIAFNEVETIPLSRLRLIRGQSLYGGQYSLSVLSNYFYSQEHSQNISIGVRSLQLSNLTEILNGGVQITHNRLLCHVDSIQWWDILDKSANPTLMLNHSDYPKSCPKCDGGCVNGSCWAPGPQHCQKFSRLICADQCSHRCRGPGPSDCCHDECAAGCTGPHATHCLACRSFSDEGTCKKTCDGPMVYDQNTHRIITNPDAKFTYGATCVTACPHNYVVTDWACVRNCRPGKYEVLENGVHRCKDCDGPCPKECDGIHMGALAKALAVDSTNIESFKNCTKINGDLSILPTTFKGDRYLKVPPMDPYKLEYFRTLREITGSLLIQSWPANMSSLSVFENLEIIRGRSLHRGHSLVLVQAGRIQWLGLRSLKEISHGTVFLKSNPELCYTSEDQWAALFKTKTDQSVRLIENAPAQTCSERNASCDPQCSGAGCWGPGPSLCVSCLHFDRGGRCVESCHLLHGAPREVELNGSCVACHPECELQDGAPTCSGPGAHQCRRCAHAQDGPLCVGKCPQGVPLQGEQLLWMFADAQQQCQLCHANCTKGCTGPGLSHCIDESRPPVLAAVVVGCLLVLVVLSLVVFVFLRRRRITRKRTMRRLLQERELVEPLTPSGQAPNQALLRILKETEIKKVRVLGSGAFGTVYKGLWFPEGENVKIRVAIKVLREATSPKANQEILDEAYVMASVEHPHVCRLLGVLLTSSVQLVTQLMPFGCLLQYVQQHQQLLGAQRLLNWCVQIAKGMSYLEERHLVHRDLAARNVLVKSPNHVKITDFGLAKLLTADESEYQADGGKVPIKWMALESILQWTYTHQSDVWSYGVTVWELMTFGSKPYDGIPAVEISSVLERGERLPQPPICTIDVYMIMVKCWMIDPFSRPRFRELVRDFSEMARDPHRYLVLQGEQSSPGDQRLFSRLLSADGEEELDVEEYLMPYREGGARQRGGSCVAMAANGGSRRENNASLRYITDPTLRDESQDVPGHDYMNQAMSLEDGDAGLSDVFNPNYEDLSLACSPEPQYLNAPHVPARDVPHVPARDAFRDMLDNLEYIGPDCANPDLRNTTTLTHNALFLPAAENLEYMGLAPVR</sequence>
<keyword evidence="18" id="KW-0804">Transcription</keyword>
<dbReference type="InterPro" id="IPR032778">
    <property type="entry name" value="GF_recep_IV"/>
</dbReference>
<evidence type="ECO:0000256" key="20">
    <source>
        <dbReference type="ARBA" id="ARBA00023180"/>
    </source>
</evidence>
<feature type="domain" description="Protein kinase" evidence="29">
    <location>
        <begin position="714"/>
        <end position="981"/>
    </location>
</feature>
<dbReference type="GO" id="GO:0010647">
    <property type="term" value="P:positive regulation of cell communication"/>
    <property type="evidence" value="ECO:0007669"/>
    <property type="project" value="UniProtKB-ARBA"/>
</dbReference>
<dbReference type="GO" id="GO:0005634">
    <property type="term" value="C:nucleus"/>
    <property type="evidence" value="ECO:0007669"/>
    <property type="project" value="UniProtKB-SubCell"/>
</dbReference>
<dbReference type="Gene3D" id="3.80.20.20">
    <property type="entry name" value="Receptor L-domain"/>
    <property type="match status" value="2"/>
</dbReference>
<keyword evidence="16" id="KW-1015">Disulfide bond</keyword>
<evidence type="ECO:0000256" key="3">
    <source>
        <dbReference type="ARBA" id="ARBA00011902"/>
    </source>
</evidence>
<dbReference type="GO" id="GO:0022008">
    <property type="term" value="P:neurogenesis"/>
    <property type="evidence" value="ECO:0007669"/>
    <property type="project" value="TreeGrafter"/>
</dbReference>
<evidence type="ECO:0000256" key="16">
    <source>
        <dbReference type="ARBA" id="ARBA00023157"/>
    </source>
</evidence>
<accession>A0A8C6WLY2</accession>
<keyword evidence="7 27" id="KW-0812">Transmembrane</keyword>
<feature type="active site" description="Proton acceptor" evidence="24">
    <location>
        <position position="839"/>
    </location>
</feature>
<keyword evidence="15 23" id="KW-0829">Tyrosine-protein kinase</keyword>
<dbReference type="GO" id="GO:0009966">
    <property type="term" value="P:regulation of signal transduction"/>
    <property type="evidence" value="ECO:0007669"/>
    <property type="project" value="UniProtKB-ARBA"/>
</dbReference>
<comment type="catalytic activity">
    <reaction evidence="22">
        <text>L-tyrosyl-[protein] + ATP = O-phospho-L-tyrosyl-[protein] + ADP + H(+)</text>
        <dbReference type="Rhea" id="RHEA:10596"/>
        <dbReference type="Rhea" id="RHEA-COMP:10136"/>
        <dbReference type="Rhea" id="RHEA-COMP:20101"/>
        <dbReference type="ChEBI" id="CHEBI:15378"/>
        <dbReference type="ChEBI" id="CHEBI:30616"/>
        <dbReference type="ChEBI" id="CHEBI:46858"/>
        <dbReference type="ChEBI" id="CHEBI:61978"/>
        <dbReference type="ChEBI" id="CHEBI:456216"/>
        <dbReference type="EC" id="2.7.10.1"/>
    </reaction>
</comment>
<dbReference type="FunFam" id="2.10.220.10:FF:000001">
    <property type="entry name" value="Receptor protein-tyrosine kinase"/>
    <property type="match status" value="1"/>
</dbReference>
<dbReference type="AlphaFoldDB" id="A0A8C6WLY2"/>
<evidence type="ECO:0000256" key="24">
    <source>
        <dbReference type="PIRSR" id="PIRSR000619-1"/>
    </source>
</evidence>
<dbReference type="InterPro" id="IPR011009">
    <property type="entry name" value="Kinase-like_dom_sf"/>
</dbReference>